<reference evidence="3" key="1">
    <citation type="submission" date="2025-08" db="UniProtKB">
        <authorList>
            <consortium name="Ensembl"/>
        </authorList>
    </citation>
    <scope>IDENTIFICATION</scope>
</reference>
<feature type="compositionally biased region" description="Basic and acidic residues" evidence="2">
    <location>
        <begin position="279"/>
        <end position="303"/>
    </location>
</feature>
<dbReference type="Proteomes" id="UP000694421">
    <property type="component" value="Unplaced"/>
</dbReference>
<feature type="compositionally biased region" description="Basic and acidic residues" evidence="2">
    <location>
        <begin position="182"/>
        <end position="192"/>
    </location>
</feature>
<feature type="compositionally biased region" description="Polar residues" evidence="2">
    <location>
        <begin position="696"/>
        <end position="710"/>
    </location>
</feature>
<feature type="compositionally biased region" description="Basic and acidic residues" evidence="2">
    <location>
        <begin position="1"/>
        <end position="48"/>
    </location>
</feature>
<protein>
    <submittedName>
        <fullName evidence="3">Uncharacterized protein</fullName>
    </submittedName>
</protein>
<feature type="compositionally biased region" description="Basic and acidic residues" evidence="2">
    <location>
        <begin position="904"/>
        <end position="931"/>
    </location>
</feature>
<feature type="compositionally biased region" description="Polar residues" evidence="2">
    <location>
        <begin position="193"/>
        <end position="203"/>
    </location>
</feature>
<feature type="region of interest" description="Disordered" evidence="2">
    <location>
        <begin position="1"/>
        <end position="51"/>
    </location>
</feature>
<evidence type="ECO:0000256" key="2">
    <source>
        <dbReference type="SAM" id="MobiDB-lite"/>
    </source>
</evidence>
<reference evidence="3" key="2">
    <citation type="submission" date="2025-09" db="UniProtKB">
        <authorList>
            <consortium name="Ensembl"/>
        </authorList>
    </citation>
    <scope>IDENTIFICATION</scope>
</reference>
<feature type="region of interest" description="Disordered" evidence="2">
    <location>
        <begin position="374"/>
        <end position="394"/>
    </location>
</feature>
<feature type="region of interest" description="Disordered" evidence="2">
    <location>
        <begin position="109"/>
        <end position="135"/>
    </location>
</feature>
<feature type="compositionally biased region" description="Acidic residues" evidence="2">
    <location>
        <begin position="320"/>
        <end position="337"/>
    </location>
</feature>
<feature type="coiled-coil region" evidence="1">
    <location>
        <begin position="717"/>
        <end position="748"/>
    </location>
</feature>
<keyword evidence="1" id="KW-0175">Coiled coil</keyword>
<feature type="region of interest" description="Disordered" evidence="2">
    <location>
        <begin position="172"/>
        <end position="203"/>
    </location>
</feature>
<accession>A0A8D0BX74</accession>
<proteinExistence type="predicted"/>
<organism evidence="3 4">
    <name type="scientific">Salvator merianae</name>
    <name type="common">Argentine black and white tegu</name>
    <name type="synonym">Tupinambis merianae</name>
    <dbReference type="NCBI Taxonomy" id="96440"/>
    <lineage>
        <taxon>Eukaryota</taxon>
        <taxon>Metazoa</taxon>
        <taxon>Chordata</taxon>
        <taxon>Craniata</taxon>
        <taxon>Vertebrata</taxon>
        <taxon>Euteleostomi</taxon>
        <taxon>Lepidosauria</taxon>
        <taxon>Squamata</taxon>
        <taxon>Bifurcata</taxon>
        <taxon>Unidentata</taxon>
        <taxon>Episquamata</taxon>
        <taxon>Laterata</taxon>
        <taxon>Teiioidea</taxon>
        <taxon>Teiidae</taxon>
        <taxon>Salvator</taxon>
    </lineage>
</organism>
<dbReference type="Ensembl" id="ENSSMRT00000016473.1">
    <property type="protein sequence ID" value="ENSSMRP00000014141.1"/>
    <property type="gene ID" value="ENSSMRG00000011008.1"/>
</dbReference>
<evidence type="ECO:0000313" key="3">
    <source>
        <dbReference type="Ensembl" id="ENSSMRP00000014141.1"/>
    </source>
</evidence>
<dbReference type="GeneTree" id="ENSGT01040000244670"/>
<name>A0A8D0BX74_SALMN</name>
<sequence>MAENFSEERKDDNVRQKAEGKTEKEREEHFNKPEEKEAVSVNENKEGENILSSDDEICEAQGKEMLQSDNIPVTFIVEHYEYSDENAAINDINNEVAIHSLERENSCEYEDRVEKSSEFQDSERDNIERESQEGFHKNVLHIPATSTKTSFSSHGISHRNKVMNSNLDVISENDSELESESGLEKDCREDQNSKNSDFADYQNTGKEQYIKPEEPEEPICGLLFEKNGASEEKNLSAFQPIVKEESSAEDEDDDQFFSKPGDKNLASNESSQHWNPSQDDVKNEKPDESQLKTAKADLKHDAVPHLLKTPKSREKQNADLMEELGLDGADDIEDGSDWDSTSISLGPDDKSFNFVGQKDDATSLHLNYNTAVKSSVTEKAEFSDPQTITPKDLQHNEPKGIKAFEKDKSKEKNKIGRCNSVEKRENQTVKVEITHTCDEKKTTAVIRSENSDIEYNRFDATHWEERYEKMWVANEKKEVKTNFKSITAELKQLFGENHVDKKTCDTYLEKRSQDGFSVVSEDRKESQVSHMSEASIGIEGKSDTGEIKYFIAEKESSTVPSVLYPPSSDSGKLLVKPGEKGKPNIKQNWSTDNQILASNAEGAKINQNEERCDNIFEQPKICKDRRTPSSGNVRTLASGHSSNETVLNTAFKSAYVKQPIVTDSTSMNFVTTKSTRQKTQDHFTNSVNIHKDIDTKSGNNLKNSEQTFHQTPKKELDEELEQDVARFKKEVEQQKGKQRLEVEAVEINEAVNTKKKISLNTEEKMEQKPVINEIHMKTESEAAKQSQESNIISAGNTKELIPFPLKGQPAKPATGKDKIHRTVGVKDEFDDFSHSSDTATEDIEFPNLVYGKAMLLLEQLSLESKDSVSLLKIQNIFHGYERLIEDEKGRCSQLLGKVKKLENEKKEQQRRLEDMRETKSTLEHQTTERENVISNLK</sequence>
<keyword evidence="4" id="KW-1185">Reference proteome</keyword>
<feature type="region of interest" description="Disordered" evidence="2">
    <location>
        <begin position="235"/>
        <end position="352"/>
    </location>
</feature>
<evidence type="ECO:0000313" key="4">
    <source>
        <dbReference type="Proteomes" id="UP000694421"/>
    </source>
</evidence>
<dbReference type="AlphaFoldDB" id="A0A8D0BX74"/>
<feature type="compositionally biased region" description="Polar residues" evidence="2">
    <location>
        <begin position="265"/>
        <end position="278"/>
    </location>
</feature>
<feature type="compositionally biased region" description="Acidic residues" evidence="2">
    <location>
        <begin position="172"/>
        <end position="181"/>
    </location>
</feature>
<evidence type="ECO:0000256" key="1">
    <source>
        <dbReference type="SAM" id="Coils"/>
    </source>
</evidence>
<feature type="region of interest" description="Disordered" evidence="2">
    <location>
        <begin position="904"/>
        <end position="937"/>
    </location>
</feature>
<feature type="region of interest" description="Disordered" evidence="2">
    <location>
        <begin position="692"/>
        <end position="716"/>
    </location>
</feature>